<dbReference type="SUPFAM" id="SSF52540">
    <property type="entry name" value="P-loop containing nucleoside triphosphate hydrolases"/>
    <property type="match status" value="1"/>
</dbReference>
<dbReference type="InterPro" id="IPR027417">
    <property type="entry name" value="P-loop_NTPase"/>
</dbReference>
<dbReference type="PANTHER" id="PTHR13779">
    <property type="entry name" value="WERNER HELICASE-INTERACTING PROTEIN 1 FAMILY MEMBER"/>
    <property type="match status" value="1"/>
</dbReference>
<dbReference type="GO" id="GO:0017116">
    <property type="term" value="F:single-stranded DNA helicase activity"/>
    <property type="evidence" value="ECO:0007669"/>
    <property type="project" value="TreeGrafter"/>
</dbReference>
<dbReference type="SUPFAM" id="SSF48019">
    <property type="entry name" value="post-AAA+ oligomerization domain-like"/>
    <property type="match status" value="1"/>
</dbReference>
<evidence type="ECO:0000256" key="4">
    <source>
        <dbReference type="ARBA" id="ARBA00022741"/>
    </source>
</evidence>
<keyword evidence="9" id="KW-1185">Reference proteome</keyword>
<proteinExistence type="inferred from homology"/>
<dbReference type="InterPro" id="IPR003959">
    <property type="entry name" value="ATPase_AAA_core"/>
</dbReference>
<reference evidence="8 9" key="1">
    <citation type="submission" date="2018-07" db="EMBL/GenBank/DDBJ databases">
        <title>Chryseobacterium lacus sp. nov., isolated from lake water.</title>
        <authorList>
            <person name="Li C.-M."/>
        </authorList>
    </citation>
    <scope>NUCLEOTIDE SEQUENCE [LARGE SCALE GENOMIC DNA]</scope>
    <source>
        <strain evidence="8 9">YLOS41</strain>
    </source>
</reference>
<dbReference type="CDD" id="cd18139">
    <property type="entry name" value="HLD_clamp_RarA"/>
    <property type="match status" value="1"/>
</dbReference>
<dbReference type="EMBL" id="QPIE01000007">
    <property type="protein sequence ID" value="RCU42230.1"/>
    <property type="molecule type" value="Genomic_DNA"/>
</dbReference>
<organism evidence="8 9">
    <name type="scientific">Chryseobacterium lacus</name>
    <dbReference type="NCBI Taxonomy" id="2058346"/>
    <lineage>
        <taxon>Bacteria</taxon>
        <taxon>Pseudomonadati</taxon>
        <taxon>Bacteroidota</taxon>
        <taxon>Flavobacteriia</taxon>
        <taxon>Flavobacteriales</taxon>
        <taxon>Weeksellaceae</taxon>
        <taxon>Chryseobacterium group</taxon>
        <taxon>Chryseobacterium</taxon>
    </lineage>
</organism>
<dbReference type="GO" id="GO:0005524">
    <property type="term" value="F:ATP binding"/>
    <property type="evidence" value="ECO:0007669"/>
    <property type="project" value="UniProtKB-KW"/>
</dbReference>
<dbReference type="InterPro" id="IPR032423">
    <property type="entry name" value="AAA_assoc_2"/>
</dbReference>
<evidence type="ECO:0000313" key="9">
    <source>
        <dbReference type="Proteomes" id="UP000252172"/>
    </source>
</evidence>
<dbReference type="PANTHER" id="PTHR13779:SF7">
    <property type="entry name" value="ATPASE WRNIP1"/>
    <property type="match status" value="1"/>
</dbReference>
<dbReference type="InterPro" id="IPR008921">
    <property type="entry name" value="DNA_pol3_clamp-load_cplx_C"/>
</dbReference>
<dbReference type="GO" id="GO:0003677">
    <property type="term" value="F:DNA binding"/>
    <property type="evidence" value="ECO:0007669"/>
    <property type="project" value="InterPro"/>
</dbReference>
<dbReference type="InterPro" id="IPR051314">
    <property type="entry name" value="AAA_ATPase_RarA/MGS1/WRNIP1"/>
</dbReference>
<name>A0A368MWB5_9FLAO</name>
<dbReference type="Gene3D" id="3.40.50.300">
    <property type="entry name" value="P-loop containing nucleotide triphosphate hydrolases"/>
    <property type="match status" value="1"/>
</dbReference>
<dbReference type="Proteomes" id="UP000252172">
    <property type="component" value="Unassembled WGS sequence"/>
</dbReference>
<dbReference type="GO" id="GO:0008047">
    <property type="term" value="F:enzyme activator activity"/>
    <property type="evidence" value="ECO:0007669"/>
    <property type="project" value="TreeGrafter"/>
</dbReference>
<evidence type="ECO:0000256" key="5">
    <source>
        <dbReference type="ARBA" id="ARBA00022840"/>
    </source>
</evidence>
<evidence type="ECO:0000259" key="7">
    <source>
        <dbReference type="SMART" id="SM00382"/>
    </source>
</evidence>
<keyword evidence="5" id="KW-0067">ATP-binding</keyword>
<accession>A0A368MWB5</accession>
<dbReference type="SMART" id="SM00382">
    <property type="entry name" value="AAA"/>
    <property type="match status" value="1"/>
</dbReference>
<evidence type="ECO:0000256" key="1">
    <source>
        <dbReference type="ARBA" id="ARBA00002393"/>
    </source>
</evidence>
<dbReference type="Pfam" id="PF12002">
    <property type="entry name" value="MgsA_C"/>
    <property type="match status" value="1"/>
</dbReference>
<gene>
    <name evidence="8" type="ORF">DQ356_09865</name>
</gene>
<feature type="region of interest" description="Disordered" evidence="6">
    <location>
        <begin position="403"/>
        <end position="430"/>
    </location>
</feature>
<feature type="domain" description="AAA+ ATPase" evidence="7">
    <location>
        <begin position="41"/>
        <end position="158"/>
    </location>
</feature>
<evidence type="ECO:0000256" key="3">
    <source>
        <dbReference type="ARBA" id="ARBA00020776"/>
    </source>
</evidence>
<dbReference type="RefSeq" id="WP_114304330.1">
    <property type="nucleotide sequence ID" value="NZ_QPIE01000007.1"/>
</dbReference>
<dbReference type="FunFam" id="1.20.272.10:FF:000001">
    <property type="entry name" value="Putative AAA family ATPase"/>
    <property type="match status" value="1"/>
</dbReference>
<comment type="caution">
    <text evidence="8">The sequence shown here is derived from an EMBL/GenBank/DDBJ whole genome shotgun (WGS) entry which is preliminary data.</text>
</comment>
<dbReference type="Pfam" id="PF00004">
    <property type="entry name" value="AAA"/>
    <property type="match status" value="1"/>
</dbReference>
<dbReference type="FunFam" id="1.10.3710.10:FF:000004">
    <property type="entry name" value="Putative ATPase, AAA family"/>
    <property type="match status" value="1"/>
</dbReference>
<evidence type="ECO:0000256" key="6">
    <source>
        <dbReference type="SAM" id="MobiDB-lite"/>
    </source>
</evidence>
<keyword evidence="4" id="KW-0547">Nucleotide-binding</keyword>
<evidence type="ECO:0000256" key="2">
    <source>
        <dbReference type="ARBA" id="ARBA00008959"/>
    </source>
</evidence>
<dbReference type="Pfam" id="PF16193">
    <property type="entry name" value="AAA_assoc_2"/>
    <property type="match status" value="1"/>
</dbReference>
<protein>
    <recommendedName>
        <fullName evidence="3">Replication-associated recombination protein A</fullName>
    </recommendedName>
</protein>
<dbReference type="InterPro" id="IPR003593">
    <property type="entry name" value="AAA+_ATPase"/>
</dbReference>
<dbReference type="OrthoDB" id="9778364at2"/>
<comment type="similarity">
    <text evidence="2">Belongs to the AAA ATPase family. RarA/MGS1/WRNIP1 subfamily.</text>
</comment>
<feature type="compositionally biased region" description="Basic and acidic residues" evidence="6">
    <location>
        <begin position="410"/>
        <end position="420"/>
    </location>
</feature>
<dbReference type="GO" id="GO:0000731">
    <property type="term" value="P:DNA synthesis involved in DNA repair"/>
    <property type="evidence" value="ECO:0007669"/>
    <property type="project" value="TreeGrafter"/>
</dbReference>
<dbReference type="Gene3D" id="1.10.3710.10">
    <property type="entry name" value="DNA polymerase III clamp loader subunits, C-terminal domain"/>
    <property type="match status" value="1"/>
</dbReference>
<dbReference type="CDD" id="cd00009">
    <property type="entry name" value="AAA"/>
    <property type="match status" value="1"/>
</dbReference>
<evidence type="ECO:0000313" key="8">
    <source>
        <dbReference type="EMBL" id="RCU42230.1"/>
    </source>
</evidence>
<comment type="function">
    <text evidence="1">DNA-dependent ATPase that plays important roles in cellular responses to stalled DNA replication processes.</text>
</comment>
<dbReference type="AlphaFoldDB" id="A0A368MWB5"/>
<dbReference type="FunFam" id="3.40.50.300:FF:000345">
    <property type="entry name" value="AAA family ATPase"/>
    <property type="match status" value="1"/>
</dbReference>
<dbReference type="InterPro" id="IPR021886">
    <property type="entry name" value="MgsA_C"/>
</dbReference>
<dbReference type="GO" id="GO:0016887">
    <property type="term" value="F:ATP hydrolysis activity"/>
    <property type="evidence" value="ECO:0007669"/>
    <property type="project" value="InterPro"/>
</dbReference>
<dbReference type="GO" id="GO:0006261">
    <property type="term" value="P:DNA-templated DNA replication"/>
    <property type="evidence" value="ECO:0007669"/>
    <property type="project" value="TreeGrafter"/>
</dbReference>
<sequence>MKKQHIPLAEQLRPKTLDQVLGQEHLTGYNSPVRKMLENDTLNSLIFWGPPGTGKTTLAEMISEQSGRKFHKLSAVSSGVKEVREVIEEAKKQNLFSGKPPVLFIDEIHRFSKSQQDSLLHAVEKGWVVLIGATTENPSFEVVSALLSRSQVFVLKPLEYEKLETLADLALHQFNENENSDFKIEDKTVLIQYSGGDARKLINAVEWVLNRFKNSDVSDISSEDIRSVLQENMVRYDKNGEQHYDIISAFIKSMRGSDPNAAVYWLARMLQGGEDIKFIARRMLILASEDIGLANPNALVMANSCFQAVQIIGNPEARIILSETAVYLAVSPKSNTTYSAINEAMALVRKTGNLPVPLHLRNAPTKLMKDLDYGKDYQYAHAYERHFVDSEFMPEELSGTVLYDPGNNATERKIREEQQKKWNNKYQKRK</sequence>
<dbReference type="Gene3D" id="1.20.272.10">
    <property type="match status" value="1"/>
</dbReference>